<dbReference type="EMBL" id="HADY01009144">
    <property type="protein sequence ID" value="SBP47629.1"/>
    <property type="molecule type" value="Transcribed_RNA"/>
</dbReference>
<name>A0A1A8B4I1_NOTFU</name>
<reference evidence="2" key="2">
    <citation type="submission" date="2016-06" db="EMBL/GenBank/DDBJ databases">
        <title>The genome of a short-lived fish provides insights into sex chromosome evolution and the genetic control of aging.</title>
        <authorList>
            <person name="Reichwald K."/>
            <person name="Felder M."/>
            <person name="Petzold A."/>
            <person name="Koch P."/>
            <person name="Groth M."/>
            <person name="Platzer M."/>
        </authorList>
    </citation>
    <scope>NUCLEOTIDE SEQUENCE</scope>
    <source>
        <tissue evidence="2">Brain</tissue>
    </source>
</reference>
<accession>A0A1A8B4I1</accession>
<gene>
    <name evidence="2" type="primary">Nfu_g_1_003507</name>
</gene>
<sequence>MRRWMNEAAGLEVTRKLEKELNLRRERSSLREMRATSTRRELMAFSSSSQGQGSTWEELPKTASRPDMSVPRIGAEMELWPLAGTFYQQVMLRTNRAAIKAAL</sequence>
<dbReference type="AlphaFoldDB" id="A0A1A8B4I1"/>
<feature type="compositionally biased region" description="Basic and acidic residues" evidence="1">
    <location>
        <begin position="29"/>
        <end position="42"/>
    </location>
</feature>
<feature type="compositionally biased region" description="Polar residues" evidence="1">
    <location>
        <begin position="45"/>
        <end position="55"/>
    </location>
</feature>
<dbReference type="EMBL" id="HADY01023111">
    <property type="protein sequence ID" value="SBP61596.1"/>
    <property type="molecule type" value="Transcribed_RNA"/>
</dbReference>
<organism evidence="2">
    <name type="scientific">Nothobranchius furzeri</name>
    <name type="common">Turquoise killifish</name>
    <dbReference type="NCBI Taxonomy" id="105023"/>
    <lineage>
        <taxon>Eukaryota</taxon>
        <taxon>Metazoa</taxon>
        <taxon>Chordata</taxon>
        <taxon>Craniata</taxon>
        <taxon>Vertebrata</taxon>
        <taxon>Euteleostomi</taxon>
        <taxon>Actinopterygii</taxon>
        <taxon>Neopterygii</taxon>
        <taxon>Teleostei</taxon>
        <taxon>Neoteleostei</taxon>
        <taxon>Acanthomorphata</taxon>
        <taxon>Ovalentaria</taxon>
        <taxon>Atherinomorphae</taxon>
        <taxon>Cyprinodontiformes</taxon>
        <taxon>Nothobranchiidae</taxon>
        <taxon>Nothobranchius</taxon>
    </lineage>
</organism>
<evidence type="ECO:0000256" key="1">
    <source>
        <dbReference type="SAM" id="MobiDB-lite"/>
    </source>
</evidence>
<feature type="region of interest" description="Disordered" evidence="1">
    <location>
        <begin position="29"/>
        <end position="70"/>
    </location>
</feature>
<reference evidence="2" key="1">
    <citation type="submission" date="2016-05" db="EMBL/GenBank/DDBJ databases">
        <authorList>
            <person name="Lavstsen T."/>
            <person name="Jespersen J.S."/>
        </authorList>
    </citation>
    <scope>NUCLEOTIDE SEQUENCE</scope>
    <source>
        <tissue evidence="2">Brain</tissue>
    </source>
</reference>
<protein>
    <submittedName>
        <fullName evidence="2">Uncharacterized protein</fullName>
    </submittedName>
</protein>
<proteinExistence type="predicted"/>
<evidence type="ECO:0000313" key="2">
    <source>
        <dbReference type="EMBL" id="SBP61596.1"/>
    </source>
</evidence>